<evidence type="ECO:0000313" key="1">
    <source>
        <dbReference type="EMBL" id="CAB4662146.1"/>
    </source>
</evidence>
<evidence type="ECO:0000313" key="4">
    <source>
        <dbReference type="EMBL" id="CAB4916306.1"/>
    </source>
</evidence>
<dbReference type="SUPFAM" id="SSF52540">
    <property type="entry name" value="P-loop containing nucleoside triphosphate hydrolases"/>
    <property type="match status" value="1"/>
</dbReference>
<sequence>MNLVSALEDLLTQSPPHGSTRVIAIDGRAGAGKTTLAHELFLGLSSNRLITVIHLDEIYDGWSNALGVHLTETLSRIFESLAREESFLLPVYNWATSSFDSEREISPCDLLILEGVGSSQAVVREFALATIWLDIDPALGLQRVLERDGSGISEKMVHWQRDEEELFIRDRTRENALFVLSTIG</sequence>
<name>A0A6J6LKG2_9ZZZZ</name>
<evidence type="ECO:0000313" key="2">
    <source>
        <dbReference type="EMBL" id="CAB4743530.1"/>
    </source>
</evidence>
<gene>
    <name evidence="1" type="ORF">UFOPK2289_00596</name>
    <name evidence="2" type="ORF">UFOPK2822_00347</name>
    <name evidence="3" type="ORF">UFOPK3346_00467</name>
    <name evidence="4" type="ORF">UFOPK3670_00383</name>
    <name evidence="5" type="ORF">UFOPK4308_00143</name>
</gene>
<evidence type="ECO:0000313" key="5">
    <source>
        <dbReference type="EMBL" id="CAB5052142.1"/>
    </source>
</evidence>
<reference evidence="1" key="1">
    <citation type="submission" date="2020-05" db="EMBL/GenBank/DDBJ databases">
        <authorList>
            <person name="Chiriac C."/>
            <person name="Salcher M."/>
            <person name="Ghai R."/>
            <person name="Kavagutti S V."/>
        </authorList>
    </citation>
    <scope>NUCLEOTIDE SEQUENCE</scope>
</reference>
<dbReference type="InterPro" id="IPR027417">
    <property type="entry name" value="P-loop_NTPase"/>
</dbReference>
<dbReference type="EMBL" id="CAEZWT010000012">
    <property type="protein sequence ID" value="CAB4662146.1"/>
    <property type="molecule type" value="Genomic_DNA"/>
</dbReference>
<organism evidence="1">
    <name type="scientific">freshwater metagenome</name>
    <dbReference type="NCBI Taxonomy" id="449393"/>
    <lineage>
        <taxon>unclassified sequences</taxon>
        <taxon>metagenomes</taxon>
        <taxon>ecological metagenomes</taxon>
    </lineage>
</organism>
<dbReference type="EMBL" id="CAFBMV010000002">
    <property type="protein sequence ID" value="CAB4916306.1"/>
    <property type="molecule type" value="Genomic_DNA"/>
</dbReference>
<dbReference type="AlphaFoldDB" id="A0A6J6LKG2"/>
<evidence type="ECO:0000313" key="3">
    <source>
        <dbReference type="EMBL" id="CAB4861062.1"/>
    </source>
</evidence>
<dbReference type="EMBL" id="CAFBQL010000001">
    <property type="protein sequence ID" value="CAB5052142.1"/>
    <property type="molecule type" value="Genomic_DNA"/>
</dbReference>
<dbReference type="EMBL" id="CAFBLE010000003">
    <property type="protein sequence ID" value="CAB4861062.1"/>
    <property type="molecule type" value="Genomic_DNA"/>
</dbReference>
<dbReference type="EMBL" id="CAEZZC010000003">
    <property type="protein sequence ID" value="CAB4743530.1"/>
    <property type="molecule type" value="Genomic_DNA"/>
</dbReference>
<accession>A0A6J6LKG2</accession>
<proteinExistence type="predicted"/>
<dbReference type="Gene3D" id="3.40.50.300">
    <property type="entry name" value="P-loop containing nucleotide triphosphate hydrolases"/>
    <property type="match status" value="1"/>
</dbReference>
<protein>
    <submittedName>
        <fullName evidence="1">Unannotated protein</fullName>
    </submittedName>
</protein>